<dbReference type="InterPro" id="IPR005024">
    <property type="entry name" value="Snf7_fam"/>
</dbReference>
<accession>A0AAW1DJY5</accession>
<dbReference type="GO" id="GO:0000815">
    <property type="term" value="C:ESCRT III complex"/>
    <property type="evidence" value="ECO:0007669"/>
    <property type="project" value="TreeGrafter"/>
</dbReference>
<reference evidence="5 6" key="1">
    <citation type="submission" date="2022-12" db="EMBL/GenBank/DDBJ databases">
        <title>Chromosome-level genome assembly of true bugs.</title>
        <authorList>
            <person name="Ma L."/>
            <person name="Li H."/>
        </authorList>
    </citation>
    <scope>NUCLEOTIDE SEQUENCE [LARGE SCALE GENOMIC DNA]</scope>
    <source>
        <strain evidence="5">Lab_2022b</strain>
    </source>
</reference>
<evidence type="ECO:0000256" key="4">
    <source>
        <dbReference type="SAM" id="Coils"/>
    </source>
</evidence>
<protein>
    <recommendedName>
        <fullName evidence="7">Charged multivesicular body protein 7</fullName>
    </recommendedName>
</protein>
<dbReference type="Pfam" id="PF03357">
    <property type="entry name" value="Snf7"/>
    <property type="match status" value="1"/>
</dbReference>
<evidence type="ECO:0000313" key="6">
    <source>
        <dbReference type="Proteomes" id="UP001461498"/>
    </source>
</evidence>
<evidence type="ECO:0008006" key="7">
    <source>
        <dbReference type="Google" id="ProtNLM"/>
    </source>
</evidence>
<sequence length="438" mass="50846">MYHISFQIFYNTKIKTNFLFITMTDNQISSPVKEIPDCWQDDKRMNVLFLPFKKREINPVDYDSKMKFWNNVIMQWCLENNRAILTLSNMKNSFKRKGRVPSCLDTVIEELLRNGDLKTKNDFLNTIPPETSWTGWAKNSIKTPFIWSFSKLKEALVEIDVNEVQYVYLGYLKEKSKSILSVERKSEKSLYTIDDLRKLIEPPDCTIETAELILHWLKLNGKATSCIIDNHELIKFTISTTADRNITDREIAEFKLIKSKKSLMQSVNVLEKEKEKALNEAKEYLSKGMRQAAKSSLRKKKALDECIIKRITTMDNLDLLITRMRDTHSDAEVFDSYKTGLAALKTTFKETGLTEDNVMDTMNDLEEINEMQDEIQNALAHQLQPNNDEDLEEELSSILTNAKLEEELKLPDVPSLDIEEEKIKIRKVEPIKFATVDS</sequence>
<comment type="subcellular location">
    <subcellularLocation>
        <location evidence="1">Endosome</location>
    </subcellularLocation>
</comment>
<comment type="similarity">
    <text evidence="2">Belongs to the SNF7 family.</text>
</comment>
<feature type="coiled-coil region" evidence="4">
    <location>
        <begin position="260"/>
        <end position="287"/>
    </location>
</feature>
<dbReference type="EMBL" id="JAPXFL010000003">
    <property type="protein sequence ID" value="KAK9508710.1"/>
    <property type="molecule type" value="Genomic_DNA"/>
</dbReference>
<keyword evidence="3" id="KW-0967">Endosome</keyword>
<organism evidence="5 6">
    <name type="scientific">Rhynocoris fuscipes</name>
    <dbReference type="NCBI Taxonomy" id="488301"/>
    <lineage>
        <taxon>Eukaryota</taxon>
        <taxon>Metazoa</taxon>
        <taxon>Ecdysozoa</taxon>
        <taxon>Arthropoda</taxon>
        <taxon>Hexapoda</taxon>
        <taxon>Insecta</taxon>
        <taxon>Pterygota</taxon>
        <taxon>Neoptera</taxon>
        <taxon>Paraneoptera</taxon>
        <taxon>Hemiptera</taxon>
        <taxon>Heteroptera</taxon>
        <taxon>Panheteroptera</taxon>
        <taxon>Cimicomorpha</taxon>
        <taxon>Reduviidae</taxon>
        <taxon>Harpactorinae</taxon>
        <taxon>Harpactorini</taxon>
        <taxon>Rhynocoris</taxon>
    </lineage>
</organism>
<proteinExistence type="inferred from homology"/>
<name>A0AAW1DJY5_9HEMI</name>
<dbReference type="Proteomes" id="UP001461498">
    <property type="component" value="Unassembled WGS sequence"/>
</dbReference>
<gene>
    <name evidence="5" type="ORF">O3M35_006202</name>
</gene>
<evidence type="ECO:0000256" key="3">
    <source>
        <dbReference type="ARBA" id="ARBA00022753"/>
    </source>
</evidence>
<dbReference type="PANTHER" id="PTHR22761:SF10">
    <property type="entry name" value="GH13992P"/>
    <property type="match status" value="1"/>
</dbReference>
<keyword evidence="4" id="KW-0175">Coiled coil</keyword>
<evidence type="ECO:0000313" key="5">
    <source>
        <dbReference type="EMBL" id="KAK9508710.1"/>
    </source>
</evidence>
<dbReference type="GO" id="GO:0032511">
    <property type="term" value="P:late endosome to vacuole transport via multivesicular body sorting pathway"/>
    <property type="evidence" value="ECO:0007669"/>
    <property type="project" value="TreeGrafter"/>
</dbReference>
<evidence type="ECO:0000256" key="1">
    <source>
        <dbReference type="ARBA" id="ARBA00004177"/>
    </source>
</evidence>
<evidence type="ECO:0000256" key="2">
    <source>
        <dbReference type="ARBA" id="ARBA00006190"/>
    </source>
</evidence>
<dbReference type="GO" id="GO:0006900">
    <property type="term" value="P:vesicle budding from membrane"/>
    <property type="evidence" value="ECO:0007669"/>
    <property type="project" value="TreeGrafter"/>
</dbReference>
<dbReference type="GO" id="GO:0005771">
    <property type="term" value="C:multivesicular body"/>
    <property type="evidence" value="ECO:0007669"/>
    <property type="project" value="TreeGrafter"/>
</dbReference>
<keyword evidence="6" id="KW-1185">Reference proteome</keyword>
<dbReference type="PANTHER" id="PTHR22761">
    <property type="entry name" value="CHARGED MULTIVESICULAR BODY PROTEIN"/>
    <property type="match status" value="1"/>
</dbReference>
<dbReference type="AlphaFoldDB" id="A0AAW1DJY5"/>
<dbReference type="Pfam" id="PF25880">
    <property type="entry name" value="WHD_CHMP7_1st"/>
    <property type="match status" value="1"/>
</dbReference>
<comment type="caution">
    <text evidence="5">The sequence shown here is derived from an EMBL/GenBank/DDBJ whole genome shotgun (WGS) entry which is preliminary data.</text>
</comment>
<dbReference type="GO" id="GO:0009898">
    <property type="term" value="C:cytoplasmic side of plasma membrane"/>
    <property type="evidence" value="ECO:0007669"/>
    <property type="project" value="TreeGrafter"/>
</dbReference>